<evidence type="ECO:0000256" key="4">
    <source>
        <dbReference type="ARBA" id="ARBA00023033"/>
    </source>
</evidence>
<reference evidence="9" key="1">
    <citation type="submission" date="2014-08" db="EMBL/GenBank/DDBJ databases">
        <authorList>
            <person name="Moulin L."/>
        </authorList>
    </citation>
    <scope>NUCLEOTIDE SEQUENCE [LARGE SCALE GENOMIC DNA]</scope>
</reference>
<gene>
    <name evidence="8" type="primary">soxA</name>
    <name evidence="8" type="ORF">MPL3356_300101</name>
</gene>
<feature type="binding site" evidence="6">
    <location>
        <position position="58"/>
    </location>
    <ligand>
        <name>FMN</name>
        <dbReference type="ChEBI" id="CHEBI:58210"/>
    </ligand>
</feature>
<evidence type="ECO:0000313" key="8">
    <source>
        <dbReference type="EMBL" id="CDX19744.1"/>
    </source>
</evidence>
<name>A0A090DSK0_MESPL</name>
<dbReference type="Proteomes" id="UP000045285">
    <property type="component" value="Unassembled WGS sequence"/>
</dbReference>
<dbReference type="EMBL" id="CCMZ01000024">
    <property type="protein sequence ID" value="CDX19744.1"/>
    <property type="molecule type" value="Genomic_DNA"/>
</dbReference>
<dbReference type="PANTHER" id="PTHR30011">
    <property type="entry name" value="ALKANESULFONATE MONOOXYGENASE-RELATED"/>
    <property type="match status" value="1"/>
</dbReference>
<keyword evidence="1 6" id="KW-0285">Flavoprotein</keyword>
<dbReference type="AlphaFoldDB" id="A0A090DSK0"/>
<comment type="similarity">
    <text evidence="5">Belongs to the NtaA/SnaA/DszA monooxygenase family.</text>
</comment>
<feature type="binding site" evidence="6">
    <location>
        <position position="229"/>
    </location>
    <ligand>
        <name>FMN</name>
        <dbReference type="ChEBI" id="CHEBI:58210"/>
    </ligand>
</feature>
<dbReference type="GO" id="GO:0004497">
    <property type="term" value="F:monooxygenase activity"/>
    <property type="evidence" value="ECO:0007669"/>
    <property type="project" value="UniProtKB-KW"/>
</dbReference>
<feature type="binding site" evidence="6">
    <location>
        <position position="104"/>
    </location>
    <ligand>
        <name>FMN</name>
        <dbReference type="ChEBI" id="CHEBI:58210"/>
    </ligand>
</feature>
<dbReference type="NCBIfam" id="TIGR03860">
    <property type="entry name" value="FMN_nitrolo"/>
    <property type="match status" value="1"/>
</dbReference>
<sequence length="435" mass="48351">MGRQLHFVGYCTIGPSWHNNGSWRHDESDGTDFLSPGRYENIARILEAGKFDGLFFVDVQTLYDTYGGVIDPCIRYGGHMCMLDPMQMLTAMARVTDRIGLSATMSTSLYHPFHIARAFASLDHISGGRAAWNIVTSATDREAQNYGMDRLLDKAQRYDHADEVVEACTALWSSWGPDALVLDRQAGVFGDPSKVRYANYAGKYVRTRGPLMTPHSPQGSPVLMQAGSSDRGRQFAARWAEIVFTLQNNRADMQAFYRDVKDRVSNAGRDPSHCAILPATDIVIGETESIARERADYIDSLANAELGLSEMSNHIGIDLSGFPMDQPLSEMEITQGARGVFDIIMSGGKGKTLRDAGHQYATTQMSPQLIGTPMMIADHIHELFEAEACDGFVICPSITPGSFYQFVKSVVPELQRRGIYRRDYTGRTFRENLRS</sequence>
<keyword evidence="4" id="KW-0503">Monooxygenase</keyword>
<feature type="domain" description="Luciferase-like" evidence="7">
    <location>
        <begin position="34"/>
        <end position="385"/>
    </location>
</feature>
<dbReference type="GO" id="GO:0016705">
    <property type="term" value="F:oxidoreductase activity, acting on paired donors, with incorporation or reduction of molecular oxygen"/>
    <property type="evidence" value="ECO:0007669"/>
    <property type="project" value="InterPro"/>
</dbReference>
<evidence type="ECO:0000313" key="9">
    <source>
        <dbReference type="Proteomes" id="UP000045285"/>
    </source>
</evidence>
<proteinExistence type="inferred from homology"/>
<feature type="binding site" evidence="6">
    <location>
        <position position="158"/>
    </location>
    <ligand>
        <name>FMN</name>
        <dbReference type="ChEBI" id="CHEBI:58210"/>
    </ligand>
</feature>
<dbReference type="InterPro" id="IPR051260">
    <property type="entry name" value="Diverse_substr_monoxygenases"/>
</dbReference>
<evidence type="ECO:0000256" key="2">
    <source>
        <dbReference type="ARBA" id="ARBA00022643"/>
    </source>
</evidence>
<protein>
    <submittedName>
        <fullName evidence="8">Dibenzothiophene desulfurization enzyme A</fullName>
    </submittedName>
</protein>
<organism evidence="8 9">
    <name type="scientific">Mesorhizobium plurifarium</name>
    <dbReference type="NCBI Taxonomy" id="69974"/>
    <lineage>
        <taxon>Bacteria</taxon>
        <taxon>Pseudomonadati</taxon>
        <taxon>Pseudomonadota</taxon>
        <taxon>Alphaproteobacteria</taxon>
        <taxon>Hyphomicrobiales</taxon>
        <taxon>Phyllobacteriaceae</taxon>
        <taxon>Mesorhizobium</taxon>
    </lineage>
</organism>
<dbReference type="InterPro" id="IPR016215">
    <property type="entry name" value="NTA_MOA"/>
</dbReference>
<accession>A0A090DSK0</accession>
<keyword evidence="2 6" id="KW-0288">FMN</keyword>
<dbReference type="CDD" id="cd01095">
    <property type="entry name" value="Nitrilotriacetate_monoxgenase"/>
    <property type="match status" value="1"/>
</dbReference>
<evidence type="ECO:0000256" key="1">
    <source>
        <dbReference type="ARBA" id="ARBA00022630"/>
    </source>
</evidence>
<evidence type="ECO:0000256" key="5">
    <source>
        <dbReference type="ARBA" id="ARBA00033748"/>
    </source>
</evidence>
<keyword evidence="3" id="KW-0560">Oxidoreductase</keyword>
<dbReference type="STRING" id="69974.MPLDJ20_70150"/>
<dbReference type="SUPFAM" id="SSF51679">
    <property type="entry name" value="Bacterial luciferase-like"/>
    <property type="match status" value="1"/>
</dbReference>
<feature type="binding site" evidence="6">
    <location>
        <position position="228"/>
    </location>
    <ligand>
        <name>FMN</name>
        <dbReference type="ChEBI" id="CHEBI:58210"/>
    </ligand>
</feature>
<dbReference type="InterPro" id="IPR011251">
    <property type="entry name" value="Luciferase-like_dom"/>
</dbReference>
<dbReference type="InterPro" id="IPR036661">
    <property type="entry name" value="Luciferase-like_sf"/>
</dbReference>
<evidence type="ECO:0000259" key="7">
    <source>
        <dbReference type="Pfam" id="PF00296"/>
    </source>
</evidence>
<keyword evidence="9" id="KW-1185">Reference proteome</keyword>
<dbReference type="Pfam" id="PF00296">
    <property type="entry name" value="Bac_luciferase"/>
    <property type="match status" value="1"/>
</dbReference>
<dbReference type="Gene3D" id="3.20.20.30">
    <property type="entry name" value="Luciferase-like domain"/>
    <property type="match status" value="1"/>
</dbReference>
<dbReference type="PANTHER" id="PTHR30011:SF16">
    <property type="entry name" value="C2H2 FINGER DOMAIN TRANSCRIPTION FACTOR (EUROFUNG)-RELATED"/>
    <property type="match status" value="1"/>
</dbReference>
<evidence type="ECO:0000256" key="6">
    <source>
        <dbReference type="PIRSR" id="PIRSR000337-1"/>
    </source>
</evidence>
<evidence type="ECO:0000256" key="3">
    <source>
        <dbReference type="ARBA" id="ARBA00023002"/>
    </source>
</evidence>
<dbReference type="PIRSF" id="PIRSF000337">
    <property type="entry name" value="NTA_MOA"/>
    <property type="match status" value="1"/>
</dbReference>